<name>A0A0K2TDK6_LEPSM</name>
<dbReference type="AlphaFoldDB" id="A0A0K2TDK6"/>
<proteinExistence type="predicted"/>
<evidence type="ECO:0000313" key="1">
    <source>
        <dbReference type="EMBL" id="CDW23667.1"/>
    </source>
</evidence>
<accession>A0A0K2TDK6</accession>
<dbReference type="EMBL" id="HACA01006306">
    <property type="protein sequence ID" value="CDW23667.1"/>
    <property type="molecule type" value="Transcribed_RNA"/>
</dbReference>
<reference evidence="1" key="1">
    <citation type="submission" date="2014-05" db="EMBL/GenBank/DDBJ databases">
        <authorList>
            <person name="Chronopoulou M."/>
        </authorList>
    </citation>
    <scope>NUCLEOTIDE SEQUENCE</scope>
    <source>
        <tissue evidence="1">Whole organism</tissue>
    </source>
</reference>
<protein>
    <submittedName>
        <fullName evidence="1">Uncharacterized protein</fullName>
    </submittedName>
</protein>
<organism evidence="1">
    <name type="scientific">Lepeophtheirus salmonis</name>
    <name type="common">Salmon louse</name>
    <name type="synonym">Caligus salmonis</name>
    <dbReference type="NCBI Taxonomy" id="72036"/>
    <lineage>
        <taxon>Eukaryota</taxon>
        <taxon>Metazoa</taxon>
        <taxon>Ecdysozoa</taxon>
        <taxon>Arthropoda</taxon>
        <taxon>Crustacea</taxon>
        <taxon>Multicrustacea</taxon>
        <taxon>Hexanauplia</taxon>
        <taxon>Copepoda</taxon>
        <taxon>Siphonostomatoida</taxon>
        <taxon>Caligidae</taxon>
        <taxon>Lepeophtheirus</taxon>
    </lineage>
</organism>
<sequence>MHEKIKRRPHFKRPGIPGWPWSEVRENSIKYYFIYIVYTCCEGMNAFYHITVVRYAVCMYIHYKRWFTLCRYSNVRHLMKEVVHIQEVFLLLNVLYNNYIDF</sequence>